<name>A0A1M6TIA2_9BACT</name>
<dbReference type="STRING" id="1121393.SAMN02745216_03690"/>
<gene>
    <name evidence="5" type="ORF">SAMN02745216_03690</name>
</gene>
<dbReference type="Gene3D" id="1.10.10.10">
    <property type="entry name" value="Winged helix-like DNA-binding domain superfamily/Winged helix DNA-binding domain"/>
    <property type="match status" value="1"/>
</dbReference>
<dbReference type="GO" id="GO:0003677">
    <property type="term" value="F:DNA binding"/>
    <property type="evidence" value="ECO:0007669"/>
    <property type="project" value="UniProtKB-KW"/>
</dbReference>
<evidence type="ECO:0000256" key="2">
    <source>
        <dbReference type="ARBA" id="ARBA00023125"/>
    </source>
</evidence>
<evidence type="ECO:0000256" key="3">
    <source>
        <dbReference type="ARBA" id="ARBA00023163"/>
    </source>
</evidence>
<dbReference type="PANTHER" id="PTHR43537">
    <property type="entry name" value="TRANSCRIPTIONAL REGULATOR, GNTR FAMILY"/>
    <property type="match status" value="1"/>
</dbReference>
<protein>
    <submittedName>
        <fullName evidence="5">DNA-binding transcriptional regulator, FadR family</fullName>
    </submittedName>
</protein>
<dbReference type="RefSeq" id="WP_073477728.1">
    <property type="nucleotide sequence ID" value="NZ_FQZU01000027.1"/>
</dbReference>
<dbReference type="PANTHER" id="PTHR43537:SF24">
    <property type="entry name" value="GLUCONATE OPERON TRANSCRIPTIONAL REPRESSOR"/>
    <property type="match status" value="1"/>
</dbReference>
<evidence type="ECO:0000256" key="1">
    <source>
        <dbReference type="ARBA" id="ARBA00023015"/>
    </source>
</evidence>
<feature type="domain" description="HTH gntR-type" evidence="4">
    <location>
        <begin position="9"/>
        <end position="77"/>
    </location>
</feature>
<dbReference type="SMART" id="SM00345">
    <property type="entry name" value="HTH_GNTR"/>
    <property type="match status" value="1"/>
</dbReference>
<accession>A0A1M6TIA2</accession>
<evidence type="ECO:0000313" key="5">
    <source>
        <dbReference type="EMBL" id="SHK56711.1"/>
    </source>
</evidence>
<dbReference type="CDD" id="cd07377">
    <property type="entry name" value="WHTH_GntR"/>
    <property type="match status" value="1"/>
</dbReference>
<proteinExistence type="predicted"/>
<organism evidence="5 6">
    <name type="scientific">Desulfatibacillum alkenivorans DSM 16219</name>
    <dbReference type="NCBI Taxonomy" id="1121393"/>
    <lineage>
        <taxon>Bacteria</taxon>
        <taxon>Pseudomonadati</taxon>
        <taxon>Thermodesulfobacteriota</taxon>
        <taxon>Desulfobacteria</taxon>
        <taxon>Desulfobacterales</taxon>
        <taxon>Desulfatibacillaceae</taxon>
        <taxon>Desulfatibacillum</taxon>
    </lineage>
</organism>
<dbReference type="GO" id="GO:0003700">
    <property type="term" value="F:DNA-binding transcription factor activity"/>
    <property type="evidence" value="ECO:0007669"/>
    <property type="project" value="InterPro"/>
</dbReference>
<keyword evidence="2 5" id="KW-0238">DNA-binding</keyword>
<dbReference type="InterPro" id="IPR036388">
    <property type="entry name" value="WH-like_DNA-bd_sf"/>
</dbReference>
<dbReference type="EMBL" id="FQZU01000027">
    <property type="protein sequence ID" value="SHK56711.1"/>
    <property type="molecule type" value="Genomic_DNA"/>
</dbReference>
<evidence type="ECO:0000259" key="4">
    <source>
        <dbReference type="PROSITE" id="PS50949"/>
    </source>
</evidence>
<dbReference type="InterPro" id="IPR011711">
    <property type="entry name" value="GntR_C"/>
</dbReference>
<dbReference type="SUPFAM" id="SSF46785">
    <property type="entry name" value="Winged helix' DNA-binding domain"/>
    <property type="match status" value="1"/>
</dbReference>
<dbReference type="SMART" id="SM00895">
    <property type="entry name" value="FCD"/>
    <property type="match status" value="1"/>
</dbReference>
<dbReference type="Pfam" id="PF07729">
    <property type="entry name" value="FCD"/>
    <property type="match status" value="1"/>
</dbReference>
<keyword evidence="6" id="KW-1185">Reference proteome</keyword>
<dbReference type="InterPro" id="IPR008920">
    <property type="entry name" value="TF_FadR/GntR_C"/>
</dbReference>
<dbReference type="InterPro" id="IPR000524">
    <property type="entry name" value="Tscrpt_reg_HTH_GntR"/>
</dbReference>
<dbReference type="Proteomes" id="UP000183994">
    <property type="component" value="Unassembled WGS sequence"/>
</dbReference>
<dbReference type="PROSITE" id="PS50949">
    <property type="entry name" value="HTH_GNTR"/>
    <property type="match status" value="1"/>
</dbReference>
<dbReference type="SUPFAM" id="SSF48008">
    <property type="entry name" value="GntR ligand-binding domain-like"/>
    <property type="match status" value="1"/>
</dbReference>
<dbReference type="Pfam" id="PF00392">
    <property type="entry name" value="GntR"/>
    <property type="match status" value="1"/>
</dbReference>
<keyword evidence="1" id="KW-0805">Transcription regulation</keyword>
<reference evidence="6" key="1">
    <citation type="submission" date="2016-11" db="EMBL/GenBank/DDBJ databases">
        <authorList>
            <person name="Varghese N."/>
            <person name="Submissions S."/>
        </authorList>
    </citation>
    <scope>NUCLEOTIDE SEQUENCE [LARGE SCALE GENOMIC DNA]</scope>
    <source>
        <strain evidence="6">DSM 16219</strain>
    </source>
</reference>
<dbReference type="PRINTS" id="PR00035">
    <property type="entry name" value="HTHGNTR"/>
</dbReference>
<dbReference type="AlphaFoldDB" id="A0A1M6TIA2"/>
<dbReference type="InterPro" id="IPR036390">
    <property type="entry name" value="WH_DNA-bd_sf"/>
</dbReference>
<dbReference type="Gene3D" id="1.20.120.530">
    <property type="entry name" value="GntR ligand-binding domain-like"/>
    <property type="match status" value="1"/>
</dbReference>
<sequence>MQIKPVEKQSLSNQVFNQIRDFILNEQYRPGDKLPSERELCDLMQINRSSVREALKRLEQARLIEIRHGEGSVVLDFKYHGGFDLIRHMVEPGKPLNYLAIRSLCEVRSLVCTEIARLAALRIKEPEAEELAGIVGQMKICVQDGEGDFQSLDFEFHYTLAKASENVAFLLMLNSIREVYLPMAQAFSAMFAHVAGDPGVYEDIYQAVKGGDSQEAGNLTHQLIEEGNRIFMELREKA</sequence>
<keyword evidence="3" id="KW-0804">Transcription</keyword>
<evidence type="ECO:0000313" key="6">
    <source>
        <dbReference type="Proteomes" id="UP000183994"/>
    </source>
</evidence>